<proteinExistence type="predicted"/>
<accession>A0AB39AH71</accession>
<name>A0AB39AH71_9VIRU</name>
<sequence>MSAPLCPTRLAPRETACGGGVRCTCRSISARTEETIRSGLRLVRMRFSLGKGELPDLKPADLGKYLLFLLSPRSSRVSLPFPRLQRGWDSSGFPVLLRLGRRQRWELAHSVSSIKKALPSTVCSLHRPPSLRESWFARACDPTPPSSSSDYLAFARRIVREVLPLGWDRRYHDFCHGYFPKRSSRKDRGFSSEFWARESSYLGFQSRVRAGGPLPKGVGGWRLRYKEVPSAGKLRAMGIPTYRWDTLGPLHECLYSYLGGKDWMLVGPPTAERITDVCLHEWQTSVDLVGATDNLRLDVADAILCAALARCELVPGQVRLDAVESLRPTVGDREVSHGQMMGTYLSFPLLCLQSYIAARWATRDVDAKILINGDDCLISSRRPVLNSDYPDWAVINESKTGRFSTVAEINSTCFLRDSRGRWKEVRHLRRGGGSSDLRGHIHQAAVCRAAGPMWERAFVLSKLRSRWVLRPSDLGFDLGILEVFKYERRLHRRGYAVLPRATGLDDVRYKLSLDSTSEERLEVLLDLWVGGRSFQTEHEPLSYNAFKRCMIKPSSAFLRAREAGWRGGELSFGIRNPAPVPRPRGEVVLAESRLSCSPGPVCLVEDGVLLVCEPRDRWCH</sequence>
<dbReference type="EMBL" id="PQ058697">
    <property type="protein sequence ID" value="XDG29874.1"/>
    <property type="molecule type" value="Genomic_RNA"/>
</dbReference>
<organism evidence="1">
    <name type="scientific">Watermelon botourmiavirus 1</name>
    <dbReference type="NCBI Taxonomy" id="3237971"/>
    <lineage>
        <taxon>Viruses</taxon>
        <taxon>Riboviria</taxon>
        <taxon>Orthornavirae</taxon>
        <taxon>Lenarviricota</taxon>
        <taxon>Miaviricetes</taxon>
        <taxon>Ourlivirales</taxon>
        <taxon>Botourmiaviridae</taxon>
    </lineage>
</organism>
<evidence type="ECO:0000313" key="1">
    <source>
        <dbReference type="EMBL" id="XDG29874.1"/>
    </source>
</evidence>
<reference evidence="1" key="1">
    <citation type="submission" date="2024-07" db="EMBL/GenBank/DDBJ databases">
        <authorList>
            <person name="Feng G."/>
            <person name="Wang H."/>
            <person name="Xiao M."/>
            <person name="Ming K."/>
        </authorList>
    </citation>
    <scope>NUCLEOTIDE SEQUENCE</scope>
    <source>
        <strain evidence="1">XG_DN138614</strain>
    </source>
</reference>
<protein>
    <submittedName>
        <fullName evidence="1">RNA dependent RNA polymerase</fullName>
    </submittedName>
</protein>